<evidence type="ECO:0000256" key="6">
    <source>
        <dbReference type="ARBA" id="ARBA00023136"/>
    </source>
</evidence>
<dbReference type="HOGENOM" id="CLU_101297_1_0_5"/>
<keyword evidence="4 7" id="KW-0812">Transmembrane</keyword>
<keyword evidence="5 7" id="KW-1133">Transmembrane helix</keyword>
<keyword evidence="6 7" id="KW-0472">Membrane</keyword>
<dbReference type="PROSITE" id="PS51257">
    <property type="entry name" value="PROKAR_LIPOPROTEIN"/>
    <property type="match status" value="1"/>
</dbReference>
<dbReference type="OrthoDB" id="5797013at2"/>
<organism evidence="8 9">
    <name type="scientific">Polymorphum gilvum (strain LMG 25793 / CGMCC 1.9160 / SL003B-26A1)</name>
    <dbReference type="NCBI Taxonomy" id="991905"/>
    <lineage>
        <taxon>Bacteria</taxon>
        <taxon>Pseudomonadati</taxon>
        <taxon>Pseudomonadota</taxon>
        <taxon>Alphaproteobacteria</taxon>
        <taxon>Rhodobacterales</taxon>
        <taxon>Paracoccaceae</taxon>
        <taxon>Polymorphum</taxon>
    </lineage>
</organism>
<dbReference type="Pfam" id="PF03773">
    <property type="entry name" value="ArsP_1"/>
    <property type="match status" value="1"/>
</dbReference>
<accession>F2IYY2</accession>
<proteinExistence type="inferred from homology"/>
<feature type="transmembrane region" description="Helical" evidence="7">
    <location>
        <begin position="113"/>
        <end position="133"/>
    </location>
</feature>
<gene>
    <name evidence="8" type="ordered locus">SL003B_2172</name>
</gene>
<evidence type="ECO:0000256" key="3">
    <source>
        <dbReference type="ARBA" id="ARBA00022475"/>
    </source>
</evidence>
<dbReference type="RefSeq" id="WP_013652915.1">
    <property type="nucleotide sequence ID" value="NC_015259.1"/>
</dbReference>
<dbReference type="PANTHER" id="PTHR34184">
    <property type="entry name" value="UPF0718 PROTEIN YCGR"/>
    <property type="match status" value="1"/>
</dbReference>
<evidence type="ECO:0000256" key="4">
    <source>
        <dbReference type="ARBA" id="ARBA00022692"/>
    </source>
</evidence>
<dbReference type="InterPro" id="IPR005524">
    <property type="entry name" value="DUF318"/>
</dbReference>
<evidence type="ECO:0000256" key="5">
    <source>
        <dbReference type="ARBA" id="ARBA00022989"/>
    </source>
</evidence>
<dbReference type="InterPro" id="IPR052923">
    <property type="entry name" value="UPF0718"/>
</dbReference>
<dbReference type="PANTHER" id="PTHR34184:SF4">
    <property type="entry name" value="UPF0718 PROTEIN YCGR"/>
    <property type="match status" value="1"/>
</dbReference>
<evidence type="ECO:0000313" key="9">
    <source>
        <dbReference type="Proteomes" id="UP000008130"/>
    </source>
</evidence>
<dbReference type="EMBL" id="CP002568">
    <property type="protein sequence ID" value="ADZ70597.1"/>
    <property type="molecule type" value="Genomic_DNA"/>
</dbReference>
<dbReference type="PATRIC" id="fig|991905.3.peg.2227"/>
<dbReference type="AlphaFoldDB" id="F2IYY2"/>
<feature type="transmembrane region" description="Helical" evidence="7">
    <location>
        <begin position="81"/>
        <end position="107"/>
    </location>
</feature>
<protein>
    <recommendedName>
        <fullName evidence="10">Permease</fullName>
    </recommendedName>
</protein>
<evidence type="ECO:0008006" key="10">
    <source>
        <dbReference type="Google" id="ProtNLM"/>
    </source>
</evidence>
<evidence type="ECO:0000256" key="1">
    <source>
        <dbReference type="ARBA" id="ARBA00004651"/>
    </source>
</evidence>
<feature type="transmembrane region" description="Helical" evidence="7">
    <location>
        <begin position="41"/>
        <end position="60"/>
    </location>
</feature>
<comment type="similarity">
    <text evidence="2">Belongs to the UPF0718 family.</text>
</comment>
<keyword evidence="3" id="KW-1003">Cell membrane</keyword>
<keyword evidence="9" id="KW-1185">Reference proteome</keyword>
<dbReference type="Proteomes" id="UP000008130">
    <property type="component" value="Chromosome"/>
</dbReference>
<feature type="transmembrane region" description="Helical" evidence="7">
    <location>
        <begin position="145"/>
        <end position="166"/>
    </location>
</feature>
<reference evidence="8 9" key="1">
    <citation type="journal article" date="2011" name="J. Bacteriol.">
        <title>Complete genome sequence of Polymorphum gilvum SL003B-26A1T, a crude oil-degrading bacterium from oil-polluted saline soil.</title>
        <authorList>
            <person name="Li S.G."/>
            <person name="Tang Y.Q."/>
            <person name="Nie Y."/>
            <person name="Cai M."/>
            <person name="Wu X.L."/>
        </authorList>
    </citation>
    <scope>NUCLEOTIDE SEQUENCE [LARGE SCALE GENOMIC DNA]</scope>
    <source>
        <strain evidence="9">LMG 25793 / CGMCC 1.9160 / SL003B-26A1</strain>
    </source>
</reference>
<dbReference type="GO" id="GO:0005886">
    <property type="term" value="C:plasma membrane"/>
    <property type="evidence" value="ECO:0007669"/>
    <property type="project" value="UniProtKB-SubCell"/>
</dbReference>
<evidence type="ECO:0000313" key="8">
    <source>
        <dbReference type="EMBL" id="ADZ70597.1"/>
    </source>
</evidence>
<evidence type="ECO:0000256" key="7">
    <source>
        <dbReference type="SAM" id="Phobius"/>
    </source>
</evidence>
<dbReference type="eggNOG" id="COG0701">
    <property type="taxonomic scope" value="Bacteria"/>
</dbReference>
<evidence type="ECO:0000256" key="2">
    <source>
        <dbReference type="ARBA" id="ARBA00006386"/>
    </source>
</evidence>
<comment type="subcellular location">
    <subcellularLocation>
        <location evidence="1">Cell membrane</location>
        <topology evidence="1">Multi-pass membrane protein</topology>
    </subcellularLocation>
</comment>
<name>F2IYY2_POLGS</name>
<sequence>MTLKLDKATGIFMALAAGSGLACYALEGGDAAWQATIEAASLLVMVLPQIAAGLLIGGFAQALISKDTAAEYLGAESGLRGLLVATVAGIVTPGGPFTSFPLVYALWTSGADVGALVAYLVSWALIGLHRIVVWELPFMGPEFALLRFVVCLPLPLLAGIFARLIVEHTSLKLKGGSSE</sequence>
<dbReference type="KEGG" id="pgv:SL003B_2172"/>
<dbReference type="STRING" id="991905.SL003B_2172"/>